<keyword evidence="4" id="KW-0808">Transferase</keyword>
<dbReference type="GO" id="GO:0005737">
    <property type="term" value="C:cytoplasm"/>
    <property type="evidence" value="ECO:0007669"/>
    <property type="project" value="TreeGrafter"/>
</dbReference>
<evidence type="ECO:0000313" key="11">
    <source>
        <dbReference type="EMBL" id="KIG14985.1"/>
    </source>
</evidence>
<comment type="cofactor">
    <cofactor evidence="2">
        <name>Zn(2+)</name>
        <dbReference type="ChEBI" id="CHEBI:29105"/>
    </cofactor>
</comment>
<dbReference type="GO" id="GO:0032131">
    <property type="term" value="F:alkylated DNA binding"/>
    <property type="evidence" value="ECO:0007669"/>
    <property type="project" value="TreeGrafter"/>
</dbReference>
<evidence type="ECO:0000256" key="2">
    <source>
        <dbReference type="ARBA" id="ARBA00001947"/>
    </source>
</evidence>
<dbReference type="SUPFAM" id="SSF46689">
    <property type="entry name" value="Homeodomain-like"/>
    <property type="match status" value="1"/>
</dbReference>
<dbReference type="InterPro" id="IPR009057">
    <property type="entry name" value="Homeodomain-like_sf"/>
</dbReference>
<dbReference type="Gene3D" id="1.10.340.30">
    <property type="entry name" value="Hypothetical protein, domain 2"/>
    <property type="match status" value="1"/>
</dbReference>
<dbReference type="Proteomes" id="UP000031599">
    <property type="component" value="Unassembled WGS sequence"/>
</dbReference>
<reference evidence="11 12" key="1">
    <citation type="submission" date="2014-12" db="EMBL/GenBank/DDBJ databases">
        <title>Genome assembly of Enhygromyxa salina DSM 15201.</title>
        <authorList>
            <person name="Sharma G."/>
            <person name="Subramanian S."/>
        </authorList>
    </citation>
    <scope>NUCLEOTIDE SEQUENCE [LARGE SCALE GENOMIC DNA]</scope>
    <source>
        <strain evidence="11 12">DSM 15201</strain>
    </source>
</reference>
<dbReference type="Pfam" id="PF12833">
    <property type="entry name" value="HTH_18"/>
    <property type="match status" value="1"/>
</dbReference>
<dbReference type="Pfam" id="PF02805">
    <property type="entry name" value="Ada_Zn_binding"/>
    <property type="match status" value="1"/>
</dbReference>
<dbReference type="Gene3D" id="1.10.10.60">
    <property type="entry name" value="Homeodomain-like"/>
    <property type="match status" value="1"/>
</dbReference>
<proteinExistence type="predicted"/>
<evidence type="ECO:0000256" key="8">
    <source>
        <dbReference type="ARBA" id="ARBA00023163"/>
    </source>
</evidence>
<evidence type="ECO:0000256" key="5">
    <source>
        <dbReference type="ARBA" id="ARBA00022763"/>
    </source>
</evidence>
<dbReference type="GO" id="GO:0008168">
    <property type="term" value="F:methyltransferase activity"/>
    <property type="evidence" value="ECO:0007669"/>
    <property type="project" value="UniProtKB-KW"/>
</dbReference>
<dbReference type="InterPro" id="IPR011257">
    <property type="entry name" value="DNA_glycosylase"/>
</dbReference>
<dbReference type="InterPro" id="IPR023170">
    <property type="entry name" value="HhH_base_excis_C"/>
</dbReference>
<dbReference type="Pfam" id="PF06029">
    <property type="entry name" value="AlkA_N"/>
    <property type="match status" value="1"/>
</dbReference>
<feature type="domain" description="HTH araC/xylS-type" evidence="10">
    <location>
        <begin position="57"/>
        <end position="159"/>
    </location>
</feature>
<keyword evidence="9" id="KW-0234">DNA repair</keyword>
<dbReference type="SMART" id="SM00478">
    <property type="entry name" value="ENDO3c"/>
    <property type="match status" value="1"/>
</dbReference>
<dbReference type="GO" id="GO:0043565">
    <property type="term" value="F:sequence-specific DNA binding"/>
    <property type="evidence" value="ECO:0007669"/>
    <property type="project" value="InterPro"/>
</dbReference>
<dbReference type="EC" id="3.2.2.21" evidence="3"/>
<dbReference type="InterPro" id="IPR037046">
    <property type="entry name" value="AlkA_N_sf"/>
</dbReference>
<evidence type="ECO:0000313" key="12">
    <source>
        <dbReference type="Proteomes" id="UP000031599"/>
    </source>
</evidence>
<name>A0A0C2CZA9_9BACT</name>
<evidence type="ECO:0000259" key="10">
    <source>
        <dbReference type="PROSITE" id="PS01124"/>
    </source>
</evidence>
<dbReference type="GO" id="GO:0032259">
    <property type="term" value="P:methylation"/>
    <property type="evidence" value="ECO:0007669"/>
    <property type="project" value="UniProtKB-KW"/>
</dbReference>
<dbReference type="Gene3D" id="3.40.10.10">
    <property type="entry name" value="DNA Methylphosphotriester Repair Domain"/>
    <property type="match status" value="1"/>
</dbReference>
<dbReference type="EMBL" id="JMCC02000062">
    <property type="protein sequence ID" value="KIG14985.1"/>
    <property type="molecule type" value="Genomic_DNA"/>
</dbReference>
<dbReference type="Pfam" id="PF00730">
    <property type="entry name" value="HhH-GPD"/>
    <property type="match status" value="1"/>
</dbReference>
<dbReference type="GO" id="GO:0008270">
    <property type="term" value="F:zinc ion binding"/>
    <property type="evidence" value="ECO:0007669"/>
    <property type="project" value="InterPro"/>
</dbReference>
<protein>
    <recommendedName>
        <fullName evidence="3">DNA-3-methyladenine glycosylase II</fullName>
        <ecNumber evidence="3">3.2.2.21</ecNumber>
    </recommendedName>
</protein>
<keyword evidence="4" id="KW-0489">Methyltransferase</keyword>
<keyword evidence="6" id="KW-0805">Transcription regulation</keyword>
<dbReference type="InterPro" id="IPR004026">
    <property type="entry name" value="Ada_DNA_repair_Zn-bd"/>
</dbReference>
<keyword evidence="5" id="KW-0227">DNA damage</keyword>
<evidence type="ECO:0000256" key="3">
    <source>
        <dbReference type="ARBA" id="ARBA00012000"/>
    </source>
</evidence>
<dbReference type="GO" id="GO:0006285">
    <property type="term" value="P:base-excision repair, AP site formation"/>
    <property type="evidence" value="ECO:0007669"/>
    <property type="project" value="TreeGrafter"/>
</dbReference>
<evidence type="ECO:0000256" key="4">
    <source>
        <dbReference type="ARBA" id="ARBA00022603"/>
    </source>
</evidence>
<keyword evidence="7" id="KW-0010">Activator</keyword>
<dbReference type="SMART" id="SM01009">
    <property type="entry name" value="AlkA_N"/>
    <property type="match status" value="1"/>
</dbReference>
<dbReference type="AlphaFoldDB" id="A0A0C2CZA9"/>
<dbReference type="InterPro" id="IPR010316">
    <property type="entry name" value="AlkA_N"/>
</dbReference>
<evidence type="ECO:0000256" key="6">
    <source>
        <dbReference type="ARBA" id="ARBA00023015"/>
    </source>
</evidence>
<dbReference type="PANTHER" id="PTHR43003:SF13">
    <property type="entry name" value="DNA-3-METHYLADENINE GLYCOSYLASE 2"/>
    <property type="match status" value="1"/>
</dbReference>
<dbReference type="SMART" id="SM00342">
    <property type="entry name" value="HTH_ARAC"/>
    <property type="match status" value="1"/>
</dbReference>
<dbReference type="Gene3D" id="1.10.1670.10">
    <property type="entry name" value="Helix-hairpin-Helix base-excision DNA repair enzymes (C-terminal)"/>
    <property type="match status" value="1"/>
</dbReference>
<dbReference type="Gene3D" id="3.30.310.20">
    <property type="entry name" value="DNA-3-methyladenine glycosylase AlkA, N-terminal domain"/>
    <property type="match status" value="1"/>
</dbReference>
<dbReference type="GO" id="GO:0006307">
    <property type="term" value="P:DNA alkylation repair"/>
    <property type="evidence" value="ECO:0007669"/>
    <property type="project" value="TreeGrafter"/>
</dbReference>
<dbReference type="PANTHER" id="PTHR43003">
    <property type="entry name" value="DNA-3-METHYLADENINE GLYCOSYLASE"/>
    <property type="match status" value="1"/>
</dbReference>
<dbReference type="InterPro" id="IPR051912">
    <property type="entry name" value="Alkylbase_DNA_Glycosylase/TA"/>
</dbReference>
<gene>
    <name evidence="11" type="ORF">DB30_06174</name>
</gene>
<comment type="caution">
    <text evidence="11">The sequence shown here is derived from an EMBL/GenBank/DDBJ whole genome shotgun (WGS) entry which is preliminary data.</text>
</comment>
<dbReference type="CDD" id="cd00056">
    <property type="entry name" value="ENDO3c"/>
    <property type="match status" value="1"/>
</dbReference>
<comment type="catalytic activity">
    <reaction evidence="1">
        <text>Hydrolysis of alkylated DNA, releasing 3-methyladenine, 3-methylguanine, 7-methylguanine and 7-methyladenine.</text>
        <dbReference type="EC" id="3.2.2.21"/>
    </reaction>
</comment>
<dbReference type="PROSITE" id="PS01124">
    <property type="entry name" value="HTH_ARAC_FAMILY_2"/>
    <property type="match status" value="1"/>
</dbReference>
<dbReference type="GO" id="GO:0043916">
    <property type="term" value="F:DNA-7-methylguanine glycosylase activity"/>
    <property type="evidence" value="ECO:0007669"/>
    <property type="project" value="TreeGrafter"/>
</dbReference>
<evidence type="ECO:0000256" key="7">
    <source>
        <dbReference type="ARBA" id="ARBA00023159"/>
    </source>
</evidence>
<sequence length="460" mass="50224">MHSTGIYCRPICPARTPAERRCTFYAHPAAAERAGFRACLRCRPELAPGHARVDALSRLVTEASVRIQRGYLDQHSVDDLALALGVSARHLRRAIEAELGVSPIELARTRRLGMAKRLLHDSALSCAEIAFAAGFSSVRRFNACVREQFGVSPSALRSGRTQRRRDDGGSLTLRLDYRPPLDWDALLGFLAARAIPGVEQVDGGCYRRTVGPAGDASAGWLELRHDPQPDRPRLHVTLSLSLTKRPLQIVAALRALFDLDAEPQVIREQLGRDPKLAPLLARHPGLRVPGAFDRFEIAVRAVLGQQVSVAAATTLAQRLAARFGAALEDGPAGLERVFPDAPTLAQIEPEQLRAIGLTGARAATLCTLARALTSNELTLEGDPELVQAQLLALPGVGPWTAQYIAMRALRWPDALPAGDLVLRRALGVTTSRACEHAARTWRPWRAYAVMQLWTNEQERA</sequence>
<dbReference type="SUPFAM" id="SSF55945">
    <property type="entry name" value="TATA-box binding protein-like"/>
    <property type="match status" value="1"/>
</dbReference>
<accession>A0A0C2CZA9</accession>
<dbReference type="SUPFAM" id="SSF48150">
    <property type="entry name" value="DNA-glycosylase"/>
    <property type="match status" value="1"/>
</dbReference>
<keyword evidence="8" id="KW-0804">Transcription</keyword>
<dbReference type="SUPFAM" id="SSF57884">
    <property type="entry name" value="Ada DNA repair protein, N-terminal domain (N-Ada 10)"/>
    <property type="match status" value="1"/>
</dbReference>
<dbReference type="GO" id="GO:0003700">
    <property type="term" value="F:DNA-binding transcription factor activity"/>
    <property type="evidence" value="ECO:0007669"/>
    <property type="project" value="InterPro"/>
</dbReference>
<organism evidence="11 12">
    <name type="scientific">Enhygromyxa salina</name>
    <dbReference type="NCBI Taxonomy" id="215803"/>
    <lineage>
        <taxon>Bacteria</taxon>
        <taxon>Pseudomonadati</taxon>
        <taxon>Myxococcota</taxon>
        <taxon>Polyangia</taxon>
        <taxon>Nannocystales</taxon>
        <taxon>Nannocystaceae</taxon>
        <taxon>Enhygromyxa</taxon>
    </lineage>
</organism>
<evidence type="ECO:0000256" key="9">
    <source>
        <dbReference type="ARBA" id="ARBA00023204"/>
    </source>
</evidence>
<dbReference type="GO" id="GO:0008725">
    <property type="term" value="F:DNA-3-methyladenine glycosylase activity"/>
    <property type="evidence" value="ECO:0007669"/>
    <property type="project" value="TreeGrafter"/>
</dbReference>
<evidence type="ECO:0000256" key="1">
    <source>
        <dbReference type="ARBA" id="ARBA00000086"/>
    </source>
</evidence>
<dbReference type="InterPro" id="IPR035451">
    <property type="entry name" value="Ada-like_dom_sf"/>
</dbReference>
<dbReference type="InterPro" id="IPR003265">
    <property type="entry name" value="HhH-GPD_domain"/>
</dbReference>
<dbReference type="InterPro" id="IPR018060">
    <property type="entry name" value="HTH_AraC"/>
</dbReference>
<dbReference type="GO" id="GO:0032993">
    <property type="term" value="C:protein-DNA complex"/>
    <property type="evidence" value="ECO:0007669"/>
    <property type="project" value="TreeGrafter"/>
</dbReference>